<dbReference type="AlphaFoldDB" id="A0A3S9N075"/>
<evidence type="ECO:0000313" key="2">
    <source>
        <dbReference type="Proteomes" id="UP000279600"/>
    </source>
</evidence>
<reference evidence="1 2" key="1">
    <citation type="submission" date="2018-12" db="EMBL/GenBank/DDBJ databases">
        <title>Complete genome of Nonlabens sp. MJ115.</title>
        <authorList>
            <person name="Choi H.S."/>
            <person name="Jung J."/>
        </authorList>
    </citation>
    <scope>NUCLEOTIDE SEQUENCE [LARGE SCALE GENOMIC DNA]</scope>
    <source>
        <strain evidence="1 2">MJ115</strain>
    </source>
</reference>
<organism evidence="1 2">
    <name type="scientific">Nonlabens ponticola</name>
    <dbReference type="NCBI Taxonomy" id="2496866"/>
    <lineage>
        <taxon>Bacteria</taxon>
        <taxon>Pseudomonadati</taxon>
        <taxon>Bacteroidota</taxon>
        <taxon>Flavobacteriia</taxon>
        <taxon>Flavobacteriales</taxon>
        <taxon>Flavobacteriaceae</taxon>
        <taxon>Nonlabens</taxon>
    </lineage>
</organism>
<dbReference type="EMBL" id="CP034549">
    <property type="protein sequence ID" value="AZQ44901.1"/>
    <property type="molecule type" value="Genomic_DNA"/>
</dbReference>
<keyword evidence="2" id="KW-1185">Reference proteome</keyword>
<name>A0A3S9N075_9FLAO</name>
<dbReference type="Gene3D" id="3.30.530.20">
    <property type="match status" value="1"/>
</dbReference>
<dbReference type="RefSeq" id="WP_126448616.1">
    <property type="nucleotide sequence ID" value="NZ_CP034549.1"/>
</dbReference>
<sequence>MIESNHQVTIHQPIDVVMDLFNNQSNFKHWQRGLVDFENITSTVGQVGSKRKLRIKTPAGIISMNETITHRDLPHRWEATYRTKGVLNKQCNSFRESVTTTNGIPQKVTIWKSQASFKFTGMMRLVSKARPQLFENQTLQFMKDFKDFAENGTSVTSA</sequence>
<dbReference type="InterPro" id="IPR023393">
    <property type="entry name" value="START-like_dom_sf"/>
</dbReference>
<gene>
    <name evidence="1" type="ORF">EJ995_11945</name>
</gene>
<proteinExistence type="predicted"/>
<dbReference type="SUPFAM" id="SSF55961">
    <property type="entry name" value="Bet v1-like"/>
    <property type="match status" value="1"/>
</dbReference>
<protein>
    <submittedName>
        <fullName evidence="1">SRPBCC family protein</fullName>
    </submittedName>
</protein>
<evidence type="ECO:0000313" key="1">
    <source>
        <dbReference type="EMBL" id="AZQ44901.1"/>
    </source>
</evidence>
<dbReference type="CDD" id="cd07812">
    <property type="entry name" value="SRPBCC"/>
    <property type="match status" value="1"/>
</dbReference>
<accession>A0A3S9N075</accession>
<dbReference type="Proteomes" id="UP000279600">
    <property type="component" value="Chromosome"/>
</dbReference>
<dbReference type="OrthoDB" id="411301at2"/>
<dbReference type="KEGG" id="noj:EJ995_11945"/>